<comment type="caution">
    <text evidence="9">The sequence shown here is derived from an EMBL/GenBank/DDBJ whole genome shotgun (WGS) entry which is preliminary data.</text>
</comment>
<keyword evidence="10" id="KW-1185">Reference proteome</keyword>
<feature type="transmembrane region" description="Helical" evidence="7">
    <location>
        <begin position="221"/>
        <end position="242"/>
    </location>
</feature>
<dbReference type="SUPFAM" id="SSF103473">
    <property type="entry name" value="MFS general substrate transporter"/>
    <property type="match status" value="1"/>
</dbReference>
<keyword evidence="5 7" id="KW-1133">Transmembrane helix</keyword>
<dbReference type="Pfam" id="PF05977">
    <property type="entry name" value="MFS_3"/>
    <property type="match status" value="1"/>
</dbReference>
<feature type="transmembrane region" description="Helical" evidence="7">
    <location>
        <begin position="104"/>
        <end position="123"/>
    </location>
</feature>
<dbReference type="RefSeq" id="WP_043776296.1">
    <property type="nucleotide sequence ID" value="NZ_JMQI01000006.1"/>
</dbReference>
<feature type="transmembrane region" description="Helical" evidence="7">
    <location>
        <begin position="79"/>
        <end position="98"/>
    </location>
</feature>
<keyword evidence="3" id="KW-1003">Cell membrane</keyword>
<dbReference type="Gene3D" id="1.20.1250.20">
    <property type="entry name" value="MFS general substrate transporter like domains"/>
    <property type="match status" value="1"/>
</dbReference>
<feature type="domain" description="Major facilitator superfamily (MFS) profile" evidence="8">
    <location>
        <begin position="218"/>
        <end position="417"/>
    </location>
</feature>
<accession>A0A066U7Q9</accession>
<feature type="transmembrane region" description="Helical" evidence="7">
    <location>
        <begin position="342"/>
        <end position="365"/>
    </location>
</feature>
<feature type="transmembrane region" description="Helical" evidence="7">
    <location>
        <begin position="254"/>
        <end position="273"/>
    </location>
</feature>
<dbReference type="InterPro" id="IPR036259">
    <property type="entry name" value="MFS_trans_sf"/>
</dbReference>
<dbReference type="GO" id="GO:0022857">
    <property type="term" value="F:transmembrane transporter activity"/>
    <property type="evidence" value="ECO:0007669"/>
    <property type="project" value="InterPro"/>
</dbReference>
<evidence type="ECO:0000313" key="9">
    <source>
        <dbReference type="EMBL" id="KDN23511.1"/>
    </source>
</evidence>
<dbReference type="Proteomes" id="UP000027345">
    <property type="component" value="Unassembled WGS sequence"/>
</dbReference>
<keyword evidence="6 7" id="KW-0472">Membrane</keyword>
<name>A0A066U7Q9_9PSEU</name>
<feature type="transmembrane region" description="Helical" evidence="7">
    <location>
        <begin position="47"/>
        <end position="67"/>
    </location>
</feature>
<gene>
    <name evidence="9" type="ORF">DV20_03225</name>
</gene>
<dbReference type="PANTHER" id="PTHR23513:SF6">
    <property type="entry name" value="MAJOR FACILITATOR SUPERFAMILY ASSOCIATED DOMAIN-CONTAINING PROTEIN"/>
    <property type="match status" value="1"/>
</dbReference>
<reference evidence="9 10" key="1">
    <citation type="submission" date="2014-05" db="EMBL/GenBank/DDBJ databases">
        <title>Draft genome sequence of Amycolatopsis rifamycinica DSM 46095.</title>
        <authorList>
            <person name="Lal R."/>
            <person name="Saxena A."/>
            <person name="Kumari R."/>
            <person name="Mukherjee U."/>
            <person name="Singh P."/>
            <person name="Sangwan N."/>
            <person name="Mahato N.K."/>
        </authorList>
    </citation>
    <scope>NUCLEOTIDE SEQUENCE [LARGE SCALE GENOMIC DNA]</scope>
    <source>
        <strain evidence="9 10">DSM 46095</strain>
    </source>
</reference>
<organism evidence="9 10">
    <name type="scientific">Amycolatopsis rifamycinica</name>
    <dbReference type="NCBI Taxonomy" id="287986"/>
    <lineage>
        <taxon>Bacteria</taxon>
        <taxon>Bacillati</taxon>
        <taxon>Actinomycetota</taxon>
        <taxon>Actinomycetes</taxon>
        <taxon>Pseudonocardiales</taxon>
        <taxon>Pseudonocardiaceae</taxon>
        <taxon>Amycolatopsis</taxon>
    </lineage>
</organism>
<evidence type="ECO:0000256" key="4">
    <source>
        <dbReference type="ARBA" id="ARBA00022692"/>
    </source>
</evidence>
<evidence type="ECO:0000256" key="7">
    <source>
        <dbReference type="SAM" id="Phobius"/>
    </source>
</evidence>
<evidence type="ECO:0000256" key="6">
    <source>
        <dbReference type="ARBA" id="ARBA00023136"/>
    </source>
</evidence>
<evidence type="ECO:0000259" key="8">
    <source>
        <dbReference type="PROSITE" id="PS50850"/>
    </source>
</evidence>
<evidence type="ECO:0000256" key="5">
    <source>
        <dbReference type="ARBA" id="ARBA00022989"/>
    </source>
</evidence>
<dbReference type="AlphaFoldDB" id="A0A066U7Q9"/>
<dbReference type="STRING" id="287986.DV20_03225"/>
<keyword evidence="2" id="KW-0813">Transport</keyword>
<evidence type="ECO:0000313" key="10">
    <source>
        <dbReference type="Proteomes" id="UP000027345"/>
    </source>
</evidence>
<dbReference type="PANTHER" id="PTHR23513">
    <property type="entry name" value="INTEGRAL MEMBRANE EFFLUX PROTEIN-RELATED"/>
    <property type="match status" value="1"/>
</dbReference>
<comment type="subcellular location">
    <subcellularLocation>
        <location evidence="1">Cell membrane</location>
        <topology evidence="1">Multi-pass membrane protein</topology>
    </subcellularLocation>
</comment>
<feature type="transmembrane region" description="Helical" evidence="7">
    <location>
        <begin position="309"/>
        <end position="330"/>
    </location>
</feature>
<feature type="transmembrane region" description="Helical" evidence="7">
    <location>
        <begin position="377"/>
        <end position="395"/>
    </location>
</feature>
<feature type="transmembrane region" description="Helical" evidence="7">
    <location>
        <begin position="285"/>
        <end position="303"/>
    </location>
</feature>
<dbReference type="OrthoDB" id="9815525at2"/>
<evidence type="ECO:0000256" key="2">
    <source>
        <dbReference type="ARBA" id="ARBA00022448"/>
    </source>
</evidence>
<sequence>MKGLWGNRDFRLLWTGETTSMLGGMVATTALPLVAVVTLRASTFEVALLTAVAWLPWLVIGLPAGAWVDRLAKRPVMQLCNLVSMAVFGSVPLAAAFGLLTMPYLLGAALLGGVAKVFFTLAYRAYLPALVGDGELLDANAKMQGSESATQVAGPGLAGLLAQAFGPVSGILADAVSFGVSVLCVRAIRARETVAPAERSPLRSQIAEGLRFVTGDRYLRSLITFGAVSNLALAGYQAIQIVFLSRTLGAEPGLVGLVLALAALGGVLGAVVAGRLGARFGAARAFLLCEVFAAPMMLLGPLSGPGWGLALFVLAEFGVCAGIVASNVLTTTFRQQYCPPQLFGRITSSASLVSYGTIPLAGVLGGVLGEAIGVRETLWVASGVLIIALPLLAPYRKLRDFPVRAAGRPPLPQPQPM</sequence>
<dbReference type="InterPro" id="IPR010290">
    <property type="entry name" value="TM_effector"/>
</dbReference>
<dbReference type="InterPro" id="IPR020846">
    <property type="entry name" value="MFS_dom"/>
</dbReference>
<dbReference type="CDD" id="cd06173">
    <property type="entry name" value="MFS_MefA_like"/>
    <property type="match status" value="1"/>
</dbReference>
<dbReference type="GO" id="GO:0005886">
    <property type="term" value="C:plasma membrane"/>
    <property type="evidence" value="ECO:0007669"/>
    <property type="project" value="UniProtKB-SubCell"/>
</dbReference>
<dbReference type="EMBL" id="JMQI01000006">
    <property type="protein sequence ID" value="KDN23511.1"/>
    <property type="molecule type" value="Genomic_DNA"/>
</dbReference>
<keyword evidence="4 7" id="KW-0812">Transmembrane</keyword>
<dbReference type="PROSITE" id="PS50850">
    <property type="entry name" value="MFS"/>
    <property type="match status" value="1"/>
</dbReference>
<protein>
    <submittedName>
        <fullName evidence="9">MFS transporter</fullName>
    </submittedName>
</protein>
<proteinExistence type="predicted"/>
<evidence type="ECO:0000256" key="3">
    <source>
        <dbReference type="ARBA" id="ARBA00022475"/>
    </source>
</evidence>
<feature type="transmembrane region" description="Helical" evidence="7">
    <location>
        <begin position="21"/>
        <end position="41"/>
    </location>
</feature>
<dbReference type="eggNOG" id="COG2814">
    <property type="taxonomic scope" value="Bacteria"/>
</dbReference>
<evidence type="ECO:0000256" key="1">
    <source>
        <dbReference type="ARBA" id="ARBA00004651"/>
    </source>
</evidence>